<dbReference type="Proteomes" id="UP000262172">
    <property type="component" value="Unassembled WGS sequence"/>
</dbReference>
<evidence type="ECO:0000313" key="4">
    <source>
        <dbReference type="Proteomes" id="UP000262172"/>
    </source>
</evidence>
<dbReference type="AlphaFoldDB" id="A0A371NYL8"/>
<feature type="compositionally biased region" description="Low complexity" evidence="1">
    <location>
        <begin position="64"/>
        <end position="92"/>
    </location>
</feature>
<keyword evidence="4" id="KW-1185">Reference proteome</keyword>
<protein>
    <submittedName>
        <fullName evidence="3">Uncharacterized protein</fullName>
    </submittedName>
</protein>
<evidence type="ECO:0000313" key="3">
    <source>
        <dbReference type="EMBL" id="REJ08930.1"/>
    </source>
</evidence>
<dbReference type="OrthoDB" id="5082929at2"/>
<feature type="transmembrane region" description="Helical" evidence="2">
    <location>
        <begin position="23"/>
        <end position="45"/>
    </location>
</feature>
<dbReference type="RefSeq" id="WP_116240313.1">
    <property type="nucleotide sequence ID" value="NZ_QUAB01000001.1"/>
</dbReference>
<name>A0A371NYL8_9MICO</name>
<reference evidence="3 4" key="1">
    <citation type="submission" date="2018-08" db="EMBL/GenBank/DDBJ databases">
        <title>Isolation, diversity and antifungal activity of Actinobacteria from cow dung.</title>
        <authorList>
            <person name="Ling L."/>
        </authorList>
    </citation>
    <scope>NUCLEOTIDE SEQUENCE [LARGE SCALE GENOMIC DNA]</scope>
    <source>
        <strain evidence="3 4">NEAU-LLE</strain>
    </source>
</reference>
<evidence type="ECO:0000256" key="2">
    <source>
        <dbReference type="SAM" id="Phobius"/>
    </source>
</evidence>
<feature type="region of interest" description="Disordered" evidence="1">
    <location>
        <begin position="52"/>
        <end position="104"/>
    </location>
</feature>
<keyword evidence="2" id="KW-1133">Transmembrane helix</keyword>
<keyword evidence="2" id="KW-0472">Membrane</keyword>
<evidence type="ECO:0000256" key="1">
    <source>
        <dbReference type="SAM" id="MobiDB-lite"/>
    </source>
</evidence>
<accession>A0A371NYL8</accession>
<keyword evidence="2" id="KW-0812">Transmembrane</keyword>
<gene>
    <name evidence="3" type="ORF">DY023_00080</name>
</gene>
<sequence>MSQQEPEYVWSFPPEKMRHPGRVWLIVGLSVAFVAIAVVLLLLFLPRSAPVTDPTGSPTPSAPVTPNESPSPTPTATSSPAPTTVPTQTTSPATPPPPADPSLAVFRDKIRPVLTDADTGLRMLGTMSGPDAQQIVDQLRQDAERLSDSVAPSSIADDWNTRTDAYLNALSRLNEAYAKNSGIDKAREAAASAEQSLKELVGL</sequence>
<dbReference type="EMBL" id="QUAB01000001">
    <property type="protein sequence ID" value="REJ08930.1"/>
    <property type="molecule type" value="Genomic_DNA"/>
</dbReference>
<organism evidence="3 4">
    <name type="scientific">Microbacterium bovistercoris</name>
    <dbReference type="NCBI Taxonomy" id="2293570"/>
    <lineage>
        <taxon>Bacteria</taxon>
        <taxon>Bacillati</taxon>
        <taxon>Actinomycetota</taxon>
        <taxon>Actinomycetes</taxon>
        <taxon>Micrococcales</taxon>
        <taxon>Microbacteriaceae</taxon>
        <taxon>Microbacterium</taxon>
    </lineage>
</organism>
<proteinExistence type="predicted"/>
<comment type="caution">
    <text evidence="3">The sequence shown here is derived from an EMBL/GenBank/DDBJ whole genome shotgun (WGS) entry which is preliminary data.</text>
</comment>